<evidence type="ECO:0000313" key="3">
    <source>
        <dbReference type="EMBL" id="EKF41576.1"/>
    </source>
</evidence>
<evidence type="ECO:0000256" key="1">
    <source>
        <dbReference type="SAM" id="Coils"/>
    </source>
</evidence>
<reference evidence="3 4" key="1">
    <citation type="journal article" date="2012" name="J. Bacteriol.">
        <title>Genome Sequence of Nitratireductor indicus Type Strain C115.</title>
        <authorList>
            <person name="Lai Q."/>
            <person name="Li G."/>
            <person name="Yu Z."/>
            <person name="Shao Z."/>
        </authorList>
    </citation>
    <scope>NUCLEOTIDE SEQUENCE [LARGE SCALE GENOMIC DNA]</scope>
    <source>
        <strain evidence="3 4">C115</strain>
    </source>
</reference>
<dbReference type="STRING" id="721133.SAMN05216176_110112"/>
<dbReference type="Proteomes" id="UP000007374">
    <property type="component" value="Unassembled WGS sequence"/>
</dbReference>
<gene>
    <name evidence="3" type="ORF">NA8A_15246</name>
</gene>
<feature type="coiled-coil region" evidence="1">
    <location>
        <begin position="93"/>
        <end position="167"/>
    </location>
</feature>
<organism evidence="3 4">
    <name type="scientific">Nitratireductor indicus C115</name>
    <dbReference type="NCBI Taxonomy" id="1231190"/>
    <lineage>
        <taxon>Bacteria</taxon>
        <taxon>Pseudomonadati</taxon>
        <taxon>Pseudomonadota</taxon>
        <taxon>Alphaproteobacteria</taxon>
        <taxon>Hyphomicrobiales</taxon>
        <taxon>Phyllobacteriaceae</taxon>
        <taxon>Nitratireductor</taxon>
    </lineage>
</organism>
<evidence type="ECO:0000256" key="2">
    <source>
        <dbReference type="SAM" id="MobiDB-lite"/>
    </source>
</evidence>
<sequence length="224" mass="24563">MVARRGGGDVMPPALALIDVLPDFSAPAPSLPELPEDDTFSTLATPLPHAPTAPPEVQTRPLEQRQEVNEAAIVERLTRDHETAVAEIEARHAEELAAARRSLAEDAARLVQQRFDELEQQVIGLTAETTARILGVVLTEDLQKKSIAELERIIREALDDRESVRIRLIGAPLLWEALKTGLGTKADHVDFSEGPGFDISLSIDEKLFETRLTEWSDALNGLIA</sequence>
<accession>K2P2K5</accession>
<dbReference type="EMBL" id="AMSI01000010">
    <property type="protein sequence ID" value="EKF41576.1"/>
    <property type="molecule type" value="Genomic_DNA"/>
</dbReference>
<feature type="region of interest" description="Disordered" evidence="2">
    <location>
        <begin position="28"/>
        <end position="62"/>
    </location>
</feature>
<keyword evidence="4" id="KW-1185">Reference proteome</keyword>
<proteinExistence type="predicted"/>
<comment type="caution">
    <text evidence="3">The sequence shown here is derived from an EMBL/GenBank/DDBJ whole genome shotgun (WGS) entry which is preliminary data.</text>
</comment>
<dbReference type="eggNOG" id="ENOG50332YW">
    <property type="taxonomic scope" value="Bacteria"/>
</dbReference>
<evidence type="ECO:0000313" key="4">
    <source>
        <dbReference type="Proteomes" id="UP000007374"/>
    </source>
</evidence>
<keyword evidence="1" id="KW-0175">Coiled coil</keyword>
<name>K2P2K5_9HYPH</name>
<dbReference type="PATRIC" id="fig|1231190.3.peg.3160"/>
<protein>
    <submittedName>
        <fullName evidence="3">Uncharacterized protein</fullName>
    </submittedName>
</protein>
<dbReference type="AlphaFoldDB" id="K2P2K5"/>